<sequence>MRKTETENFRPRRYNYPISETKFEYKENKIVGKIIYFFYLSTKDSLFVFFFISIFVYALQIAMFLPMWQKPKYDDCMWLFRIICLDIFRTKPVKRLLNILLCTIILQTILQSIIFLQISTRAYWIKFSSMYCSSFFIIISIYSTPRIADAVINSLESSDVWPINAASRTIEQKIKLEVLYLNTFLIVSICLSLTGGVLHTIPLDDDREIFYTIAMIEDYLPQWKNVLCFMYRSSFLILPLLMGTPFYIAIYMCCQMRFQVYMLLHQWESLDQKLITNITDDEKYNEMVKKLLVLSIQKNSRIQRTSRKLINDFKHFVFLFTVVGALQIICLIFFVISFEGSLERRYSRFAMMTIPSGLVFIHVIVNGQMVEDITNRAFDEVLKSLDWSRWNKENKKLYLIVLSNNQKPLKLKFSESVSLNYKLGLGILKSAYSIVSLLWYLKKKSDLD</sequence>
<dbReference type="AlphaFoldDB" id="A0AA38IXH5"/>
<evidence type="ECO:0000313" key="12">
    <source>
        <dbReference type="Proteomes" id="UP001168821"/>
    </source>
</evidence>
<keyword evidence="8 10" id="KW-0675">Receptor</keyword>
<comment type="caution">
    <text evidence="11">The sequence shown here is derived from an EMBL/GenBank/DDBJ whole genome shotgun (WGS) entry which is preliminary data.</text>
</comment>
<keyword evidence="4 10" id="KW-0812">Transmembrane</keyword>
<evidence type="ECO:0000256" key="10">
    <source>
        <dbReference type="RuleBase" id="RU351113"/>
    </source>
</evidence>
<name>A0AA38IXH5_9CUCU</name>
<dbReference type="GO" id="GO:0005886">
    <property type="term" value="C:plasma membrane"/>
    <property type="evidence" value="ECO:0007669"/>
    <property type="project" value="UniProtKB-SubCell"/>
</dbReference>
<comment type="subcellular location">
    <subcellularLocation>
        <location evidence="1 10">Cell membrane</location>
        <topology evidence="1 10">Multi-pass membrane protein</topology>
    </subcellularLocation>
</comment>
<keyword evidence="2" id="KW-1003">Cell membrane</keyword>
<keyword evidence="12" id="KW-1185">Reference proteome</keyword>
<evidence type="ECO:0000313" key="11">
    <source>
        <dbReference type="EMBL" id="KAJ3664075.1"/>
    </source>
</evidence>
<comment type="similarity">
    <text evidence="10">Belongs to the insect chemoreceptor superfamily. Heteromeric odorant receptor channel (TC 1.A.69) family.</text>
</comment>
<keyword evidence="7 10" id="KW-0472">Membrane</keyword>
<evidence type="ECO:0000256" key="9">
    <source>
        <dbReference type="ARBA" id="ARBA00023224"/>
    </source>
</evidence>
<evidence type="ECO:0000256" key="5">
    <source>
        <dbReference type="ARBA" id="ARBA00022725"/>
    </source>
</evidence>
<keyword evidence="3 10" id="KW-0716">Sensory transduction</keyword>
<evidence type="ECO:0000256" key="7">
    <source>
        <dbReference type="ARBA" id="ARBA00023136"/>
    </source>
</evidence>
<protein>
    <recommendedName>
        <fullName evidence="10">Odorant receptor</fullName>
    </recommendedName>
</protein>
<reference evidence="11" key="1">
    <citation type="journal article" date="2023" name="G3 (Bethesda)">
        <title>Whole genome assemblies of Zophobas morio and Tenebrio molitor.</title>
        <authorList>
            <person name="Kaur S."/>
            <person name="Stinson S.A."/>
            <person name="diCenzo G.C."/>
        </authorList>
    </citation>
    <scope>NUCLEOTIDE SEQUENCE</scope>
    <source>
        <strain evidence="11">QUZm001</strain>
    </source>
</reference>
<dbReference type="GO" id="GO:0005549">
    <property type="term" value="F:odorant binding"/>
    <property type="evidence" value="ECO:0007669"/>
    <property type="project" value="InterPro"/>
</dbReference>
<feature type="transmembrane region" description="Helical" evidence="10">
    <location>
        <begin position="419"/>
        <end position="441"/>
    </location>
</feature>
<evidence type="ECO:0000256" key="1">
    <source>
        <dbReference type="ARBA" id="ARBA00004651"/>
    </source>
</evidence>
<evidence type="ECO:0000256" key="8">
    <source>
        <dbReference type="ARBA" id="ARBA00023170"/>
    </source>
</evidence>
<comment type="caution">
    <text evidence="10">Lacks conserved residue(s) required for the propagation of feature annotation.</text>
</comment>
<accession>A0AA38IXH5</accession>
<keyword evidence="6 10" id="KW-1133">Transmembrane helix</keyword>
<evidence type="ECO:0000256" key="4">
    <source>
        <dbReference type="ARBA" id="ARBA00022692"/>
    </source>
</evidence>
<organism evidence="11 12">
    <name type="scientific">Zophobas morio</name>
    <dbReference type="NCBI Taxonomy" id="2755281"/>
    <lineage>
        <taxon>Eukaryota</taxon>
        <taxon>Metazoa</taxon>
        <taxon>Ecdysozoa</taxon>
        <taxon>Arthropoda</taxon>
        <taxon>Hexapoda</taxon>
        <taxon>Insecta</taxon>
        <taxon>Pterygota</taxon>
        <taxon>Neoptera</taxon>
        <taxon>Endopterygota</taxon>
        <taxon>Coleoptera</taxon>
        <taxon>Polyphaga</taxon>
        <taxon>Cucujiformia</taxon>
        <taxon>Tenebrionidae</taxon>
        <taxon>Zophobas</taxon>
    </lineage>
</organism>
<dbReference type="Proteomes" id="UP001168821">
    <property type="component" value="Unassembled WGS sequence"/>
</dbReference>
<feature type="transmembrane region" description="Helical" evidence="10">
    <location>
        <begin position="229"/>
        <end position="254"/>
    </location>
</feature>
<feature type="transmembrane region" description="Helical" evidence="10">
    <location>
        <begin position="96"/>
        <end position="116"/>
    </location>
</feature>
<dbReference type="InterPro" id="IPR004117">
    <property type="entry name" value="7tm6_olfct_rcpt"/>
</dbReference>
<dbReference type="EMBL" id="JALNTZ010000002">
    <property type="protein sequence ID" value="KAJ3664075.1"/>
    <property type="molecule type" value="Genomic_DNA"/>
</dbReference>
<dbReference type="PANTHER" id="PTHR21137:SF35">
    <property type="entry name" value="ODORANT RECEPTOR 19A-RELATED"/>
    <property type="match status" value="1"/>
</dbReference>
<keyword evidence="9 10" id="KW-0807">Transducer</keyword>
<evidence type="ECO:0000256" key="2">
    <source>
        <dbReference type="ARBA" id="ARBA00022475"/>
    </source>
</evidence>
<dbReference type="GO" id="GO:0007165">
    <property type="term" value="P:signal transduction"/>
    <property type="evidence" value="ECO:0007669"/>
    <property type="project" value="UniProtKB-KW"/>
</dbReference>
<evidence type="ECO:0000256" key="6">
    <source>
        <dbReference type="ARBA" id="ARBA00022989"/>
    </source>
</evidence>
<dbReference type="GO" id="GO:0004984">
    <property type="term" value="F:olfactory receptor activity"/>
    <property type="evidence" value="ECO:0007669"/>
    <property type="project" value="InterPro"/>
</dbReference>
<feature type="transmembrane region" description="Helical" evidence="10">
    <location>
        <begin position="349"/>
        <end position="367"/>
    </location>
</feature>
<feature type="transmembrane region" description="Helical" evidence="10">
    <location>
        <begin position="46"/>
        <end position="68"/>
    </location>
</feature>
<evidence type="ECO:0000256" key="3">
    <source>
        <dbReference type="ARBA" id="ARBA00022606"/>
    </source>
</evidence>
<dbReference type="PANTHER" id="PTHR21137">
    <property type="entry name" value="ODORANT RECEPTOR"/>
    <property type="match status" value="1"/>
</dbReference>
<gene>
    <name evidence="11" type="ORF">Zmor_008274</name>
</gene>
<keyword evidence="5 10" id="KW-0552">Olfaction</keyword>
<feature type="transmembrane region" description="Helical" evidence="10">
    <location>
        <begin position="316"/>
        <end position="337"/>
    </location>
</feature>
<feature type="transmembrane region" description="Helical" evidence="10">
    <location>
        <begin position="178"/>
        <end position="201"/>
    </location>
</feature>
<proteinExistence type="inferred from homology"/>
<feature type="transmembrane region" description="Helical" evidence="10">
    <location>
        <begin position="122"/>
        <end position="142"/>
    </location>
</feature>